<dbReference type="EMBL" id="CM042060">
    <property type="protein sequence ID" value="KAI3678181.1"/>
    <property type="molecule type" value="Genomic_DNA"/>
</dbReference>
<comment type="caution">
    <text evidence="1">The sequence shown here is derived from an EMBL/GenBank/DDBJ whole genome shotgun (WGS) entry which is preliminary data.</text>
</comment>
<reference evidence="2" key="1">
    <citation type="journal article" date="2022" name="Mol. Ecol. Resour.">
        <title>The genomes of chicory, endive, great burdock and yacon provide insights into Asteraceae palaeo-polyploidization history and plant inulin production.</title>
        <authorList>
            <person name="Fan W."/>
            <person name="Wang S."/>
            <person name="Wang H."/>
            <person name="Wang A."/>
            <person name="Jiang F."/>
            <person name="Liu H."/>
            <person name="Zhao H."/>
            <person name="Xu D."/>
            <person name="Zhang Y."/>
        </authorList>
    </citation>
    <scope>NUCLEOTIDE SEQUENCE [LARGE SCALE GENOMIC DNA]</scope>
    <source>
        <strain evidence="2">cv. Niubang</strain>
    </source>
</reference>
<sequence length="289" mass="33439">MEDDDSFKTCPQHTISRLKGNMTMYKYLGFWNIKSLHEGTILARKSFKAKPSDVLISSCPKTDTTWLKTLAFAIVTRDKFDGSTTQLLTTLPHECIPLLEHDLEKVEDNHNNAGLFPLVATHLPYTSLPESLVASDCKIVYIYRDVKDVIVSHYCFLHEVVKLFVDDVPFEYWDHIWGYWKASQERLGRILFLKYEDMKEDPTNDVKRLAEFIGYLFSIEEEKAGVVENIIKLCSFENMSNLEVNKSGTHRPEEDVSIENRLYFKKAKDGDWENYFTDEKLSGTGLVLK</sequence>
<name>A0ACB8Y3Q5_ARCLA</name>
<reference evidence="1 2" key="2">
    <citation type="journal article" date="2022" name="Mol. Ecol. Resour.">
        <title>The genomes of chicory, endive, great burdock and yacon provide insights into Asteraceae paleo-polyploidization history and plant inulin production.</title>
        <authorList>
            <person name="Fan W."/>
            <person name="Wang S."/>
            <person name="Wang H."/>
            <person name="Wang A."/>
            <person name="Jiang F."/>
            <person name="Liu H."/>
            <person name="Zhao H."/>
            <person name="Xu D."/>
            <person name="Zhang Y."/>
        </authorList>
    </citation>
    <scope>NUCLEOTIDE SEQUENCE [LARGE SCALE GENOMIC DNA]</scope>
    <source>
        <strain evidence="2">cv. Niubang</strain>
    </source>
</reference>
<evidence type="ECO:0000313" key="2">
    <source>
        <dbReference type="Proteomes" id="UP001055879"/>
    </source>
</evidence>
<dbReference type="Proteomes" id="UP001055879">
    <property type="component" value="Linkage Group LG14"/>
</dbReference>
<evidence type="ECO:0000313" key="1">
    <source>
        <dbReference type="EMBL" id="KAI3678181.1"/>
    </source>
</evidence>
<gene>
    <name evidence="1" type="ORF">L6452_37465</name>
</gene>
<accession>A0ACB8Y3Q5</accession>
<organism evidence="1 2">
    <name type="scientific">Arctium lappa</name>
    <name type="common">Greater burdock</name>
    <name type="synonym">Lappa major</name>
    <dbReference type="NCBI Taxonomy" id="4217"/>
    <lineage>
        <taxon>Eukaryota</taxon>
        <taxon>Viridiplantae</taxon>
        <taxon>Streptophyta</taxon>
        <taxon>Embryophyta</taxon>
        <taxon>Tracheophyta</taxon>
        <taxon>Spermatophyta</taxon>
        <taxon>Magnoliopsida</taxon>
        <taxon>eudicotyledons</taxon>
        <taxon>Gunneridae</taxon>
        <taxon>Pentapetalae</taxon>
        <taxon>asterids</taxon>
        <taxon>campanulids</taxon>
        <taxon>Asterales</taxon>
        <taxon>Asteraceae</taxon>
        <taxon>Carduoideae</taxon>
        <taxon>Cardueae</taxon>
        <taxon>Arctiinae</taxon>
        <taxon>Arctium</taxon>
    </lineage>
</organism>
<keyword evidence="2" id="KW-1185">Reference proteome</keyword>
<proteinExistence type="predicted"/>
<protein>
    <submittedName>
        <fullName evidence="1">Uncharacterized protein</fullName>
    </submittedName>
</protein>